<organism evidence="8 9">
    <name type="scientific">Fructobacillus apis</name>
    <dbReference type="NCBI Taxonomy" id="2935017"/>
    <lineage>
        <taxon>Bacteria</taxon>
        <taxon>Bacillati</taxon>
        <taxon>Bacillota</taxon>
        <taxon>Bacilli</taxon>
        <taxon>Lactobacillales</taxon>
        <taxon>Lactobacillaceae</taxon>
        <taxon>Fructobacillus</taxon>
    </lineage>
</organism>
<feature type="transmembrane region" description="Helical" evidence="6">
    <location>
        <begin position="177"/>
        <end position="201"/>
    </location>
</feature>
<evidence type="ECO:0000256" key="3">
    <source>
        <dbReference type="ARBA" id="ARBA00022692"/>
    </source>
</evidence>
<evidence type="ECO:0000256" key="4">
    <source>
        <dbReference type="ARBA" id="ARBA00022989"/>
    </source>
</evidence>
<gene>
    <name evidence="8" type="ORF">NFX39_06355</name>
</gene>
<comment type="subcellular location">
    <subcellularLocation>
        <location evidence="1">Cell membrane</location>
        <topology evidence="1">Multi-pass membrane protein</topology>
    </subcellularLocation>
</comment>
<evidence type="ECO:0000259" key="7">
    <source>
        <dbReference type="Pfam" id="PF12698"/>
    </source>
</evidence>
<evidence type="ECO:0000256" key="2">
    <source>
        <dbReference type="ARBA" id="ARBA00022475"/>
    </source>
</evidence>
<keyword evidence="9" id="KW-1185">Reference proteome</keyword>
<dbReference type="InterPro" id="IPR051449">
    <property type="entry name" value="ABC-2_transporter_component"/>
</dbReference>
<keyword evidence="5 6" id="KW-0472">Membrane</keyword>
<sequence>MPNQIKLVAKHTYLGRLKKKSFWGLILAPFIFIIVSAGIGFGIAAMQSHDTANVAVVAPANTREALIKEEKKLNIKVSKIEDSEKAKKALNSADIDGVLTIDDDKGTLLTQPKSTEIDTEELKSFLSKQSLSNKAEKYNLSAMQIEDLKNPFALTSKVVEKNQKKDSDAATAVKQGLAFGTAIVVFIIVSTYSSIIGTEIANEKSSRIMETLLAASSARAQYFGKILGIAYLLLTQLGIYAALIIATVVLGQKSDVMQMFFSYFSALTPVFWLYTLIFVVVGTSTYLVIAAISASVVNDQTQISQAMMPITVISMIPYVVGISSSAAGNNALIKILSYVPLLGQSLMPSQLANHYANWFEAVISLALSLAFLVLVAWFGQRLYAKNVLSYSEENALKQLWKALMPIKKS</sequence>
<reference evidence="8 9" key="1">
    <citation type="submission" date="2022-06" db="EMBL/GenBank/DDBJ databases">
        <title>Fructobacillus taiwanensis sp. nov., isolated from the honeybee.</title>
        <authorList>
            <person name="Chen Y.-S."/>
            <person name="Wang L.-T."/>
            <person name="Lee Y.-S."/>
            <person name="Chang Y.-C."/>
            <person name="Wu H.-C."/>
            <person name="Liao C.-Y."/>
            <person name="Chen W.-H."/>
            <person name="Deng J.-N."/>
            <person name="Wang Y.-H."/>
        </authorList>
    </citation>
    <scope>NUCLEOTIDE SEQUENCE [LARGE SCALE GENOMIC DNA]</scope>
    <source>
        <strain evidence="8 9">W13</strain>
    </source>
</reference>
<feature type="transmembrane region" description="Helical" evidence="6">
    <location>
        <begin position="222"/>
        <end position="251"/>
    </location>
</feature>
<keyword evidence="2" id="KW-1003">Cell membrane</keyword>
<evidence type="ECO:0000256" key="1">
    <source>
        <dbReference type="ARBA" id="ARBA00004651"/>
    </source>
</evidence>
<comment type="caution">
    <text evidence="8">The sequence shown here is derived from an EMBL/GenBank/DDBJ whole genome shotgun (WGS) entry which is preliminary data.</text>
</comment>
<dbReference type="Proteomes" id="UP001523234">
    <property type="component" value="Unassembled WGS sequence"/>
</dbReference>
<dbReference type="Pfam" id="PF12698">
    <property type="entry name" value="ABC2_membrane_3"/>
    <property type="match status" value="1"/>
</dbReference>
<feature type="transmembrane region" description="Helical" evidence="6">
    <location>
        <begin position="271"/>
        <end position="297"/>
    </location>
</feature>
<dbReference type="PANTHER" id="PTHR30294">
    <property type="entry name" value="MEMBRANE COMPONENT OF ABC TRANSPORTER YHHJ-RELATED"/>
    <property type="match status" value="1"/>
</dbReference>
<accession>A0ABT0ZRR7</accession>
<evidence type="ECO:0000256" key="6">
    <source>
        <dbReference type="SAM" id="Phobius"/>
    </source>
</evidence>
<dbReference type="EMBL" id="JAMWYK010000011">
    <property type="protein sequence ID" value="MCO0832691.1"/>
    <property type="molecule type" value="Genomic_DNA"/>
</dbReference>
<feature type="domain" description="ABC-2 type transporter transmembrane" evidence="7">
    <location>
        <begin position="20"/>
        <end position="378"/>
    </location>
</feature>
<feature type="transmembrane region" description="Helical" evidence="6">
    <location>
        <begin position="21"/>
        <end position="44"/>
    </location>
</feature>
<feature type="transmembrane region" description="Helical" evidence="6">
    <location>
        <begin position="358"/>
        <end position="379"/>
    </location>
</feature>
<keyword evidence="3 6" id="KW-0812">Transmembrane</keyword>
<dbReference type="RefSeq" id="WP_252444102.1">
    <property type="nucleotide sequence ID" value="NZ_JAMWYK010000011.1"/>
</dbReference>
<name>A0ABT0ZRR7_9LACO</name>
<dbReference type="InterPro" id="IPR013525">
    <property type="entry name" value="ABC2_TM"/>
</dbReference>
<dbReference type="PANTHER" id="PTHR30294:SF29">
    <property type="entry name" value="MULTIDRUG ABC TRANSPORTER PERMEASE YBHS-RELATED"/>
    <property type="match status" value="1"/>
</dbReference>
<evidence type="ECO:0000256" key="5">
    <source>
        <dbReference type="ARBA" id="ARBA00023136"/>
    </source>
</evidence>
<proteinExistence type="predicted"/>
<evidence type="ECO:0000313" key="8">
    <source>
        <dbReference type="EMBL" id="MCO0832691.1"/>
    </source>
</evidence>
<protein>
    <submittedName>
        <fullName evidence="8">ABC transporter permease</fullName>
    </submittedName>
</protein>
<evidence type="ECO:0000313" key="9">
    <source>
        <dbReference type="Proteomes" id="UP001523234"/>
    </source>
</evidence>
<keyword evidence="4 6" id="KW-1133">Transmembrane helix</keyword>